<feature type="domain" description="TIR" evidence="1">
    <location>
        <begin position="1"/>
        <end position="149"/>
    </location>
</feature>
<dbReference type="InterPro" id="IPR000157">
    <property type="entry name" value="TIR_dom"/>
</dbReference>
<comment type="caution">
    <text evidence="2">The sequence shown here is derived from an EMBL/GenBank/DDBJ whole genome shotgun (WGS) entry which is preliminary data.</text>
</comment>
<sequence length="423" mass="47425">MRQVFISYSHVDRADVAPFVQHLFPLAERERLDVFFDRDDLRAGDVWSDKLQAALKRCDLFLLLVTPASLASQFCMNQELLIAIDRQRRGLCRVVPIVLRACDWQLKLLPDGSRECLGRYQSLPAGGRPVASCEGAARDEVWHDIVEELSQLLAEPAAVTLPQAAAGPSAVPALLPYLCDQQRPELAVRECLMQWRVQHRPLVLVLRADAVDCPDWFVNRIDERHLRKLLQRMAPGMGLQRHSGLQWPTPQLGLHDTARLEQFFLDQLIERVLGDSYGTEEEFLQRLRDESTNRLFIGGLPTAPQAFLAQSLQAFAACLGRLTKRLDKVLLAAMLWSEDPALKSAEPDPPWDSNGPEACIGVPAALGAFDMSAVVDWSLLDEVRNYAKVDRTGLEDSFRDAPPQLTMREFAAIAGPMLLRYAA</sequence>
<keyword evidence="2" id="KW-0675">Receptor</keyword>
<keyword evidence="3" id="KW-1185">Reference proteome</keyword>
<proteinExistence type="predicted"/>
<evidence type="ECO:0000313" key="3">
    <source>
        <dbReference type="Proteomes" id="UP001367030"/>
    </source>
</evidence>
<dbReference type="SMART" id="SM00255">
    <property type="entry name" value="TIR"/>
    <property type="match status" value="1"/>
</dbReference>
<organism evidence="2 3">
    <name type="scientific">Variovorax robiniae</name>
    <dbReference type="NCBI Taxonomy" id="1836199"/>
    <lineage>
        <taxon>Bacteria</taxon>
        <taxon>Pseudomonadati</taxon>
        <taxon>Pseudomonadota</taxon>
        <taxon>Betaproteobacteria</taxon>
        <taxon>Burkholderiales</taxon>
        <taxon>Comamonadaceae</taxon>
        <taxon>Variovorax</taxon>
    </lineage>
</organism>
<name>A0ABU8XI07_9BURK</name>
<dbReference type="InterPro" id="IPR035897">
    <property type="entry name" value="Toll_tir_struct_dom_sf"/>
</dbReference>
<dbReference type="PROSITE" id="PS50104">
    <property type="entry name" value="TIR"/>
    <property type="match status" value="1"/>
</dbReference>
<evidence type="ECO:0000313" key="2">
    <source>
        <dbReference type="EMBL" id="MEJ8858277.1"/>
    </source>
</evidence>
<dbReference type="EMBL" id="JBBKZS010000015">
    <property type="protein sequence ID" value="MEJ8858277.1"/>
    <property type="molecule type" value="Genomic_DNA"/>
</dbReference>
<dbReference type="RefSeq" id="WP_340338338.1">
    <property type="nucleotide sequence ID" value="NZ_JBBKZS010000015.1"/>
</dbReference>
<accession>A0ABU8XI07</accession>
<dbReference type="SUPFAM" id="SSF52200">
    <property type="entry name" value="Toll/Interleukin receptor TIR domain"/>
    <property type="match status" value="1"/>
</dbReference>
<protein>
    <submittedName>
        <fullName evidence="2">Toll/interleukin-1 receptor domain-containing protein</fullName>
    </submittedName>
</protein>
<dbReference type="Proteomes" id="UP001367030">
    <property type="component" value="Unassembled WGS sequence"/>
</dbReference>
<gene>
    <name evidence="2" type="ORF">WKW79_27160</name>
</gene>
<dbReference type="Pfam" id="PF13676">
    <property type="entry name" value="TIR_2"/>
    <property type="match status" value="1"/>
</dbReference>
<dbReference type="Gene3D" id="3.40.50.10140">
    <property type="entry name" value="Toll/interleukin-1 receptor homology (TIR) domain"/>
    <property type="match status" value="1"/>
</dbReference>
<evidence type="ECO:0000259" key="1">
    <source>
        <dbReference type="PROSITE" id="PS50104"/>
    </source>
</evidence>
<reference evidence="2 3" key="1">
    <citation type="submission" date="2024-03" db="EMBL/GenBank/DDBJ databases">
        <title>Novel species of the genus Variovorax.</title>
        <authorList>
            <person name="Liu Q."/>
            <person name="Xin Y.-H."/>
        </authorList>
    </citation>
    <scope>NUCLEOTIDE SEQUENCE [LARGE SCALE GENOMIC DNA]</scope>
    <source>
        <strain evidence="2 3">KACC 18901</strain>
    </source>
</reference>